<dbReference type="Pfam" id="PF04087">
    <property type="entry name" value="DUF389"/>
    <property type="match status" value="1"/>
</dbReference>
<sequence>MFNADSDTAWQESVRENIRKGAELNTAFIFMNVLAATIACYGLFTNSPAIIIGAMIVAMLLGPIAGLSLSLVDSDIQLLLRSLLTLLSGTIVVLLISFIIGMLHRDIPITSEILARTNPNHMDLMVALAGGAAGAYASVSPRLSAALVGVAIATALVPPLSSASILFAHGAIHLGLGALLLAFTNMVAIQFASSVVLWLAGFRRLSHTSGLSFLVFLKRNAINILILIALAVLLTKSLHTTVAHQIFKTKTEETLRQIIDRSEGYYLADLRVDRVQDKTTQGTTIVRAIVRGPLPPSPDQVAAMEAQLPPPPDGTAMELRIRFVPTTIINRNGYVYKDARLVALE</sequence>
<feature type="transmembrane region" description="Helical" evidence="1">
    <location>
        <begin position="24"/>
        <end position="44"/>
    </location>
</feature>
<dbReference type="EMBL" id="DSTK01000002">
    <property type="protein sequence ID" value="HFK95727.1"/>
    <property type="molecule type" value="Genomic_DNA"/>
</dbReference>
<comment type="caution">
    <text evidence="2">The sequence shown here is derived from an EMBL/GenBank/DDBJ whole genome shotgun (WGS) entry which is preliminary data.</text>
</comment>
<keyword evidence="1" id="KW-0472">Membrane</keyword>
<evidence type="ECO:0000256" key="1">
    <source>
        <dbReference type="SAM" id="Phobius"/>
    </source>
</evidence>
<dbReference type="PANTHER" id="PTHR20992:SF9">
    <property type="entry name" value="AT15442P-RELATED"/>
    <property type="match status" value="1"/>
</dbReference>
<dbReference type="PANTHER" id="PTHR20992">
    <property type="entry name" value="AT15442P-RELATED"/>
    <property type="match status" value="1"/>
</dbReference>
<accession>A0A832A159</accession>
<protein>
    <submittedName>
        <fullName evidence="2">TIGR00341 family protein</fullName>
    </submittedName>
</protein>
<proteinExistence type="predicted"/>
<name>A0A832A159_9BACT</name>
<dbReference type="InterPro" id="IPR005240">
    <property type="entry name" value="DUF389"/>
</dbReference>
<keyword evidence="1" id="KW-0812">Transmembrane</keyword>
<gene>
    <name evidence="2" type="ORF">ENS06_00185</name>
</gene>
<evidence type="ECO:0000313" key="2">
    <source>
        <dbReference type="EMBL" id="HFK95727.1"/>
    </source>
</evidence>
<feature type="transmembrane region" description="Helical" evidence="1">
    <location>
        <begin position="146"/>
        <end position="168"/>
    </location>
</feature>
<feature type="transmembrane region" description="Helical" evidence="1">
    <location>
        <begin position="122"/>
        <end position="139"/>
    </location>
</feature>
<feature type="transmembrane region" description="Helical" evidence="1">
    <location>
        <begin position="83"/>
        <end position="102"/>
    </location>
</feature>
<reference evidence="2" key="1">
    <citation type="journal article" date="2020" name="mSystems">
        <title>Genome- and Community-Level Interaction Insights into Carbon Utilization and Element Cycling Functions of Hydrothermarchaeota in Hydrothermal Sediment.</title>
        <authorList>
            <person name="Zhou Z."/>
            <person name="Liu Y."/>
            <person name="Xu W."/>
            <person name="Pan J."/>
            <person name="Luo Z.H."/>
            <person name="Li M."/>
        </authorList>
    </citation>
    <scope>NUCLEOTIDE SEQUENCE [LARGE SCALE GENOMIC DNA]</scope>
    <source>
        <strain evidence="2">SpSt-456</strain>
    </source>
</reference>
<keyword evidence="1" id="KW-1133">Transmembrane helix</keyword>
<dbReference type="NCBIfam" id="TIGR00341">
    <property type="entry name" value="TIGR00341 family protein"/>
    <property type="match status" value="1"/>
</dbReference>
<feature type="transmembrane region" description="Helical" evidence="1">
    <location>
        <begin position="174"/>
        <end position="200"/>
    </location>
</feature>
<feature type="transmembrane region" description="Helical" evidence="1">
    <location>
        <begin position="50"/>
        <end position="71"/>
    </location>
</feature>
<organism evidence="2">
    <name type="scientific">Desulfacinum infernum</name>
    <dbReference type="NCBI Taxonomy" id="35837"/>
    <lineage>
        <taxon>Bacteria</taxon>
        <taxon>Pseudomonadati</taxon>
        <taxon>Thermodesulfobacteriota</taxon>
        <taxon>Syntrophobacteria</taxon>
        <taxon>Syntrophobacterales</taxon>
        <taxon>Syntrophobacteraceae</taxon>
        <taxon>Desulfacinum</taxon>
    </lineage>
</organism>
<dbReference type="AlphaFoldDB" id="A0A832A159"/>
<feature type="transmembrane region" description="Helical" evidence="1">
    <location>
        <begin position="221"/>
        <end position="239"/>
    </location>
</feature>